<dbReference type="InterPro" id="IPR040256">
    <property type="entry name" value="At4g02000-like"/>
</dbReference>
<name>A0A2C9W061_MANES</name>
<evidence type="ECO:0000313" key="3">
    <source>
        <dbReference type="EMBL" id="OAY52167.1"/>
    </source>
</evidence>
<organism evidence="3">
    <name type="scientific">Manihot esculenta</name>
    <name type="common">Cassava</name>
    <name type="synonym">Jatropha manihot</name>
    <dbReference type="NCBI Taxonomy" id="3983"/>
    <lineage>
        <taxon>Eukaryota</taxon>
        <taxon>Viridiplantae</taxon>
        <taxon>Streptophyta</taxon>
        <taxon>Embryophyta</taxon>
        <taxon>Tracheophyta</taxon>
        <taxon>Spermatophyta</taxon>
        <taxon>Magnoliopsida</taxon>
        <taxon>eudicotyledons</taxon>
        <taxon>Gunneridae</taxon>
        <taxon>Pentapetalae</taxon>
        <taxon>rosids</taxon>
        <taxon>fabids</taxon>
        <taxon>Malpighiales</taxon>
        <taxon>Euphorbiaceae</taxon>
        <taxon>Crotonoideae</taxon>
        <taxon>Manihoteae</taxon>
        <taxon>Manihot</taxon>
    </lineage>
</organism>
<feature type="domain" description="Zinc knuckle CX2CX4HX4C" evidence="2">
    <location>
        <begin position="130"/>
        <end position="178"/>
    </location>
</feature>
<sequence length="190" mass="22234">MAIATPAFTLVDQLLTDRSINFGALHNTLSVVWRPGRGVNIKKIGDRLYLFRFFHAVDVNWVLEARLYSFNNHLLLLHHVQPEENPSTVPLYFSPFWVQIHGDFIGSYLLYDSVKNSGGWQTFMRVRVMIDVRKPLHRSKQVLINTNERFTMNFKYERLPIFCFICDKLGHSEGFCEKLFDDTNLPHMRG</sequence>
<evidence type="ECO:0000259" key="1">
    <source>
        <dbReference type="Pfam" id="PF14111"/>
    </source>
</evidence>
<protein>
    <recommendedName>
        <fullName evidence="4">DUF4283 domain-containing protein</fullName>
    </recommendedName>
</protein>
<gene>
    <name evidence="3" type="ORF">MANES_04G062800</name>
</gene>
<evidence type="ECO:0000259" key="2">
    <source>
        <dbReference type="Pfam" id="PF14392"/>
    </source>
</evidence>
<feature type="domain" description="DUF4283" evidence="1">
    <location>
        <begin position="9"/>
        <end position="87"/>
    </location>
</feature>
<dbReference type="Pfam" id="PF14392">
    <property type="entry name" value="zf-CCHC_4"/>
    <property type="match status" value="1"/>
</dbReference>
<dbReference type="InterPro" id="IPR025836">
    <property type="entry name" value="Zn_knuckle_CX2CX4HX4C"/>
</dbReference>
<reference evidence="3" key="1">
    <citation type="submission" date="2016-02" db="EMBL/GenBank/DDBJ databases">
        <title>WGS assembly of Manihot esculenta.</title>
        <authorList>
            <person name="Bredeson J.V."/>
            <person name="Prochnik S.E."/>
            <person name="Lyons J.B."/>
            <person name="Schmutz J."/>
            <person name="Grimwood J."/>
            <person name="Vrebalov J."/>
            <person name="Bart R.S."/>
            <person name="Amuge T."/>
            <person name="Ferguson M.E."/>
            <person name="Green R."/>
            <person name="Putnam N."/>
            <person name="Stites J."/>
            <person name="Rounsley S."/>
            <person name="Rokhsar D.S."/>
        </authorList>
    </citation>
    <scope>NUCLEOTIDE SEQUENCE [LARGE SCALE GENOMIC DNA]</scope>
    <source>
        <tissue evidence="3">Leaf</tissue>
    </source>
</reference>
<dbReference type="EMBL" id="CM004390">
    <property type="protein sequence ID" value="OAY52167.1"/>
    <property type="molecule type" value="Genomic_DNA"/>
</dbReference>
<accession>A0A2C9W061</accession>
<dbReference type="PANTHER" id="PTHR31286:SF153">
    <property type="entry name" value="DUF4283 DOMAIN PROTEIN"/>
    <property type="match status" value="1"/>
</dbReference>
<proteinExistence type="predicted"/>
<dbReference type="InterPro" id="IPR025558">
    <property type="entry name" value="DUF4283"/>
</dbReference>
<evidence type="ECO:0008006" key="4">
    <source>
        <dbReference type="Google" id="ProtNLM"/>
    </source>
</evidence>
<dbReference type="AlphaFoldDB" id="A0A2C9W061"/>
<dbReference type="PANTHER" id="PTHR31286">
    <property type="entry name" value="GLYCINE-RICH CELL WALL STRUCTURAL PROTEIN 1.8-LIKE"/>
    <property type="match status" value="1"/>
</dbReference>
<dbReference type="Pfam" id="PF14111">
    <property type="entry name" value="DUF4283"/>
    <property type="match status" value="1"/>
</dbReference>